<dbReference type="AlphaFoldDB" id="A0A3S5B557"/>
<evidence type="ECO:0000256" key="1">
    <source>
        <dbReference type="SAM" id="Phobius"/>
    </source>
</evidence>
<comment type="caution">
    <text evidence="2">The sequence shown here is derived from an EMBL/GenBank/DDBJ whole genome shotgun (WGS) entry which is preliminary data.</text>
</comment>
<reference evidence="2" key="1">
    <citation type="submission" date="2018-11" db="EMBL/GenBank/DDBJ databases">
        <authorList>
            <consortium name="Pathogen Informatics"/>
        </authorList>
    </citation>
    <scope>NUCLEOTIDE SEQUENCE</scope>
</reference>
<gene>
    <name evidence="2" type="ORF">PXEA_LOCUS6936</name>
</gene>
<feature type="transmembrane region" description="Helical" evidence="1">
    <location>
        <begin position="7"/>
        <end position="25"/>
    </location>
</feature>
<protein>
    <submittedName>
        <fullName evidence="2">Uncharacterized protein</fullName>
    </submittedName>
</protein>
<feature type="non-terminal residue" evidence="2">
    <location>
        <position position="1"/>
    </location>
</feature>
<name>A0A3S5B557_9PLAT</name>
<keyword evidence="1" id="KW-0812">Transmembrane</keyword>
<evidence type="ECO:0000313" key="3">
    <source>
        <dbReference type="Proteomes" id="UP000784294"/>
    </source>
</evidence>
<keyword evidence="3" id="KW-1185">Reference proteome</keyword>
<keyword evidence="1" id="KW-1133">Transmembrane helix</keyword>
<organism evidence="2 3">
    <name type="scientific">Protopolystoma xenopodis</name>
    <dbReference type="NCBI Taxonomy" id="117903"/>
    <lineage>
        <taxon>Eukaryota</taxon>
        <taxon>Metazoa</taxon>
        <taxon>Spiralia</taxon>
        <taxon>Lophotrochozoa</taxon>
        <taxon>Platyhelminthes</taxon>
        <taxon>Monogenea</taxon>
        <taxon>Polyopisthocotylea</taxon>
        <taxon>Polystomatidea</taxon>
        <taxon>Polystomatidae</taxon>
        <taxon>Protopolystoma</taxon>
    </lineage>
</organism>
<dbReference type="EMBL" id="CAAALY010017964">
    <property type="protein sequence ID" value="VEL13496.1"/>
    <property type="molecule type" value="Genomic_DNA"/>
</dbReference>
<accession>A0A3S5B557</accession>
<keyword evidence="1" id="KW-0472">Membrane</keyword>
<dbReference type="Proteomes" id="UP000784294">
    <property type="component" value="Unassembled WGS sequence"/>
</dbReference>
<proteinExistence type="predicted"/>
<feature type="transmembrane region" description="Helical" evidence="1">
    <location>
        <begin position="31"/>
        <end position="49"/>
    </location>
</feature>
<sequence length="158" mass="17006">SPIYISIIFLIQIIACQAPAIPVYIGDDPSALAGFLMPVHLLAGFFGMLNSAAIDLQQKPSWSEFSGSQHVCLQGEATSKKTTIASVMASPGLRLRQLMTETAANGRDLLRSVSCACKCCYLNVEEPIISAMRMLQLHPDVLVAEGKADIAFFESEDG</sequence>
<evidence type="ECO:0000313" key="2">
    <source>
        <dbReference type="EMBL" id="VEL13496.1"/>
    </source>
</evidence>